<gene>
    <name evidence="3" type="primary">mmel1</name>
</gene>
<organism evidence="3">
    <name type="scientific">Lepeophtheirus salmonis</name>
    <name type="common">Salmon louse</name>
    <name type="synonym">Caligus salmonis</name>
    <dbReference type="NCBI Taxonomy" id="72036"/>
    <lineage>
        <taxon>Eukaryota</taxon>
        <taxon>Metazoa</taxon>
        <taxon>Ecdysozoa</taxon>
        <taxon>Arthropoda</taxon>
        <taxon>Crustacea</taxon>
        <taxon>Multicrustacea</taxon>
        <taxon>Hexanauplia</taxon>
        <taxon>Copepoda</taxon>
        <taxon>Siphonostomatoida</taxon>
        <taxon>Caligidae</taxon>
        <taxon>Lepeophtheirus</taxon>
    </lineage>
</organism>
<dbReference type="EMBL" id="HACA01007101">
    <property type="protein sequence ID" value="CDW24462.1"/>
    <property type="molecule type" value="Transcribed_RNA"/>
</dbReference>
<reference evidence="3" key="1">
    <citation type="submission" date="2014-05" db="EMBL/GenBank/DDBJ databases">
        <authorList>
            <person name="Chronopoulou M."/>
        </authorList>
    </citation>
    <scope>NUCLEOTIDE SEQUENCE</scope>
    <source>
        <tissue evidence="3">Whole organism</tissue>
    </source>
</reference>
<feature type="non-terminal residue" evidence="3">
    <location>
        <position position="1"/>
    </location>
</feature>
<dbReference type="PROSITE" id="PS51885">
    <property type="entry name" value="NEPRILYSIN"/>
    <property type="match status" value="1"/>
</dbReference>
<dbReference type="AlphaFoldDB" id="A0A0K2TFU7"/>
<dbReference type="InterPro" id="IPR024079">
    <property type="entry name" value="MetalloPept_cat_dom_sf"/>
</dbReference>
<protein>
    <submittedName>
        <fullName evidence="3">Membrane metalloendopeptidaselike 1 [Danio rerio]</fullName>
    </submittedName>
</protein>
<dbReference type="SUPFAM" id="SSF55486">
    <property type="entry name" value="Metalloproteases ('zincins'), catalytic domain"/>
    <property type="match status" value="1"/>
</dbReference>
<feature type="non-terminal residue" evidence="3">
    <location>
        <position position="309"/>
    </location>
</feature>
<evidence type="ECO:0000259" key="2">
    <source>
        <dbReference type="Pfam" id="PF05649"/>
    </source>
</evidence>
<sequence length="309" mass="35907">SYQNNHLAENSEAKHHHSTKKVCISEECTQMSKSMMANLDTHVDPCHSFYQFACGGWMIRNAPPPRRLVHSVMSKRRDEMDLQLRDFILSIEQSEADHADKQLRRFYDSCMDVSSIRAKGYVPAVQLIHDEFSDYFKDNFIVDHDSDRKRLTQLILRLLKSNGTPIFDITLDLSPSNSSRYIGVIRVPARSGLLPKLTRSSRSFSYLLNRLMRHRRKRNSRGGYKYVSRKEIFKSFENALNTQRVAALVKTAERLGILQHSSSQMVQRDIDEILGFLAALEKALPTEKEMKENMMKNKIYNEYNIKQLE</sequence>
<evidence type="ECO:0000256" key="1">
    <source>
        <dbReference type="ARBA" id="ARBA00007357"/>
    </source>
</evidence>
<dbReference type="InterPro" id="IPR008753">
    <property type="entry name" value="Peptidase_M13_N"/>
</dbReference>
<dbReference type="GO" id="GO:0005886">
    <property type="term" value="C:plasma membrane"/>
    <property type="evidence" value="ECO:0007669"/>
    <property type="project" value="TreeGrafter"/>
</dbReference>
<dbReference type="PANTHER" id="PTHR11733">
    <property type="entry name" value="ZINC METALLOPROTEASE FAMILY M13 NEPRILYSIN-RELATED"/>
    <property type="match status" value="1"/>
</dbReference>
<dbReference type="PANTHER" id="PTHR11733:SF167">
    <property type="entry name" value="FI17812P1-RELATED"/>
    <property type="match status" value="1"/>
</dbReference>
<comment type="similarity">
    <text evidence="1">Belongs to the peptidase M13 family.</text>
</comment>
<dbReference type="Gene3D" id="3.40.390.10">
    <property type="entry name" value="Collagenase (Catalytic Domain)"/>
    <property type="match status" value="1"/>
</dbReference>
<name>A0A0K2TFU7_LEPSM</name>
<proteinExistence type="inferred from homology"/>
<dbReference type="GO" id="GO:0016485">
    <property type="term" value="P:protein processing"/>
    <property type="evidence" value="ECO:0007669"/>
    <property type="project" value="TreeGrafter"/>
</dbReference>
<accession>A0A0K2TFU7</accession>
<dbReference type="Gene3D" id="1.10.1380.10">
    <property type="entry name" value="Neutral endopeptidase , domain2"/>
    <property type="match status" value="1"/>
</dbReference>
<dbReference type="InterPro" id="IPR042089">
    <property type="entry name" value="Peptidase_M13_dom_2"/>
</dbReference>
<feature type="domain" description="Peptidase M13 N-terminal" evidence="2">
    <location>
        <begin position="45"/>
        <end position="308"/>
    </location>
</feature>
<dbReference type="InterPro" id="IPR000718">
    <property type="entry name" value="Peptidase_M13"/>
</dbReference>
<evidence type="ECO:0000313" key="3">
    <source>
        <dbReference type="EMBL" id="CDW24462.1"/>
    </source>
</evidence>
<dbReference type="GO" id="GO:0004222">
    <property type="term" value="F:metalloendopeptidase activity"/>
    <property type="evidence" value="ECO:0007669"/>
    <property type="project" value="InterPro"/>
</dbReference>
<dbReference type="Pfam" id="PF05649">
    <property type="entry name" value="Peptidase_M13_N"/>
    <property type="match status" value="1"/>
</dbReference>
<dbReference type="OrthoDB" id="6334380at2759"/>